<keyword evidence="1 7" id="KW-0547">Nucleotide-binding</keyword>
<comment type="caution">
    <text evidence="12">The sequence shown here is derived from an EMBL/GenBank/DDBJ whole genome shotgun (WGS) entry which is preliminary data.</text>
</comment>
<dbReference type="Pfam" id="PF00271">
    <property type="entry name" value="Helicase_C"/>
    <property type="match status" value="1"/>
</dbReference>
<dbReference type="InterPro" id="IPR001650">
    <property type="entry name" value="Helicase_C-like"/>
</dbReference>
<evidence type="ECO:0000256" key="5">
    <source>
        <dbReference type="ARBA" id="ARBA00022884"/>
    </source>
</evidence>
<protein>
    <recommendedName>
        <fullName evidence="7">ATP-dependent RNA helicase</fullName>
        <ecNumber evidence="7">3.6.4.13</ecNumber>
    </recommendedName>
</protein>
<dbReference type="GO" id="GO:0005524">
    <property type="term" value="F:ATP binding"/>
    <property type="evidence" value="ECO:0007669"/>
    <property type="project" value="UniProtKB-UniRule"/>
</dbReference>
<name>A0ABD2JEZ2_9BILA</name>
<evidence type="ECO:0000313" key="12">
    <source>
        <dbReference type="EMBL" id="KAL3089190.1"/>
    </source>
</evidence>
<evidence type="ECO:0000256" key="8">
    <source>
        <dbReference type="SAM" id="MobiDB-lite"/>
    </source>
</evidence>
<comment type="similarity">
    <text evidence="7">Belongs to the DEAD box helicase family.</text>
</comment>
<feature type="region of interest" description="Disordered" evidence="8">
    <location>
        <begin position="1"/>
        <end position="20"/>
    </location>
</feature>
<dbReference type="PROSITE" id="PS51192">
    <property type="entry name" value="HELICASE_ATP_BIND_1"/>
    <property type="match status" value="1"/>
</dbReference>
<gene>
    <name evidence="12" type="ORF">niasHT_021134</name>
</gene>
<evidence type="ECO:0000256" key="3">
    <source>
        <dbReference type="ARBA" id="ARBA00022806"/>
    </source>
</evidence>
<evidence type="ECO:0000313" key="13">
    <source>
        <dbReference type="Proteomes" id="UP001620626"/>
    </source>
</evidence>
<dbReference type="Pfam" id="PF00270">
    <property type="entry name" value="DEAD"/>
    <property type="match status" value="1"/>
</dbReference>
<dbReference type="AlphaFoldDB" id="A0ABD2JEZ2"/>
<evidence type="ECO:0000259" key="10">
    <source>
        <dbReference type="PROSITE" id="PS51194"/>
    </source>
</evidence>
<feature type="short sequence motif" description="Q motif" evidence="6">
    <location>
        <begin position="22"/>
        <end position="50"/>
    </location>
</feature>
<dbReference type="PROSITE" id="PS51194">
    <property type="entry name" value="HELICASE_CTER"/>
    <property type="match status" value="1"/>
</dbReference>
<dbReference type="GO" id="GO:0003724">
    <property type="term" value="F:RNA helicase activity"/>
    <property type="evidence" value="ECO:0007669"/>
    <property type="project" value="UniProtKB-EC"/>
</dbReference>
<evidence type="ECO:0000256" key="2">
    <source>
        <dbReference type="ARBA" id="ARBA00022801"/>
    </source>
</evidence>
<feature type="region of interest" description="Disordered" evidence="8">
    <location>
        <begin position="597"/>
        <end position="631"/>
    </location>
</feature>
<feature type="compositionally biased region" description="Basic residues" evidence="8">
    <location>
        <begin position="535"/>
        <end position="551"/>
    </location>
</feature>
<evidence type="ECO:0000259" key="9">
    <source>
        <dbReference type="PROSITE" id="PS51192"/>
    </source>
</evidence>
<dbReference type="PANTHER" id="PTHR24031">
    <property type="entry name" value="RNA HELICASE"/>
    <property type="match status" value="1"/>
</dbReference>
<dbReference type="EMBL" id="JBICBT010000987">
    <property type="protein sequence ID" value="KAL3089190.1"/>
    <property type="molecule type" value="Genomic_DNA"/>
</dbReference>
<comment type="domain">
    <text evidence="7">The Q motif is unique to and characteristic of the DEAD box family of RNA helicases and controls ATP binding and hydrolysis.</text>
</comment>
<evidence type="ECO:0000259" key="11">
    <source>
        <dbReference type="PROSITE" id="PS51195"/>
    </source>
</evidence>
<keyword evidence="13" id="KW-1185">Reference proteome</keyword>
<dbReference type="GO" id="GO:0016787">
    <property type="term" value="F:hydrolase activity"/>
    <property type="evidence" value="ECO:0007669"/>
    <property type="project" value="UniProtKB-KW"/>
</dbReference>
<dbReference type="InterPro" id="IPR027417">
    <property type="entry name" value="P-loop_NTPase"/>
</dbReference>
<feature type="compositionally biased region" description="Basic and acidic residues" evidence="8">
    <location>
        <begin position="513"/>
        <end position="534"/>
    </location>
</feature>
<evidence type="ECO:0000256" key="6">
    <source>
        <dbReference type="PROSITE-ProRule" id="PRU00552"/>
    </source>
</evidence>
<organism evidence="12 13">
    <name type="scientific">Heterodera trifolii</name>
    <dbReference type="NCBI Taxonomy" id="157864"/>
    <lineage>
        <taxon>Eukaryota</taxon>
        <taxon>Metazoa</taxon>
        <taxon>Ecdysozoa</taxon>
        <taxon>Nematoda</taxon>
        <taxon>Chromadorea</taxon>
        <taxon>Rhabditida</taxon>
        <taxon>Tylenchina</taxon>
        <taxon>Tylenchomorpha</taxon>
        <taxon>Tylenchoidea</taxon>
        <taxon>Heteroderidae</taxon>
        <taxon>Heteroderinae</taxon>
        <taxon>Heterodera</taxon>
    </lineage>
</organism>
<dbReference type="InterPro" id="IPR014014">
    <property type="entry name" value="RNA_helicase_DEAD_Q_motif"/>
</dbReference>
<feature type="domain" description="Helicase ATP-binding" evidence="9">
    <location>
        <begin position="54"/>
        <end position="249"/>
    </location>
</feature>
<keyword evidence="3 7" id="KW-0347">Helicase</keyword>
<feature type="domain" description="Helicase C-terminal" evidence="10">
    <location>
        <begin position="317"/>
        <end position="467"/>
    </location>
</feature>
<evidence type="ECO:0000256" key="7">
    <source>
        <dbReference type="RuleBase" id="RU365068"/>
    </source>
</evidence>
<dbReference type="PROSITE" id="PS51195">
    <property type="entry name" value="Q_MOTIF"/>
    <property type="match status" value="1"/>
</dbReference>
<feature type="region of interest" description="Disordered" evidence="8">
    <location>
        <begin position="511"/>
        <end position="576"/>
    </location>
</feature>
<feature type="domain" description="DEAD-box RNA helicase Q" evidence="11">
    <location>
        <begin position="22"/>
        <end position="50"/>
    </location>
</feature>
<keyword evidence="5 7" id="KW-0694">RNA-binding</keyword>
<dbReference type="SMART" id="SM00490">
    <property type="entry name" value="HELICc"/>
    <property type="match status" value="1"/>
</dbReference>
<dbReference type="InterPro" id="IPR014001">
    <property type="entry name" value="Helicase_ATP-bd"/>
</dbReference>
<feature type="compositionally biased region" description="Low complexity" evidence="8">
    <location>
        <begin position="9"/>
        <end position="20"/>
    </location>
</feature>
<dbReference type="CDD" id="cd18787">
    <property type="entry name" value="SF2_C_DEAD"/>
    <property type="match status" value="1"/>
</dbReference>
<dbReference type="Gene3D" id="3.40.50.300">
    <property type="entry name" value="P-loop containing nucleotide triphosphate hydrolases"/>
    <property type="match status" value="2"/>
</dbReference>
<feature type="compositionally biased region" description="Basic residues" evidence="8">
    <location>
        <begin position="622"/>
        <end position="631"/>
    </location>
</feature>
<evidence type="ECO:0000256" key="1">
    <source>
        <dbReference type="ARBA" id="ARBA00022741"/>
    </source>
</evidence>
<feature type="compositionally biased region" description="Basic and acidic residues" evidence="8">
    <location>
        <begin position="597"/>
        <end position="621"/>
    </location>
</feature>
<dbReference type="Proteomes" id="UP001620626">
    <property type="component" value="Unassembled WGS sequence"/>
</dbReference>
<accession>A0ABD2JEZ2</accession>
<dbReference type="GO" id="GO:0003723">
    <property type="term" value="F:RNA binding"/>
    <property type="evidence" value="ECO:0007669"/>
    <property type="project" value="UniProtKB-UniRule"/>
</dbReference>
<feature type="compositionally biased region" description="Basic and acidic residues" evidence="8">
    <location>
        <begin position="557"/>
        <end position="571"/>
    </location>
</feature>
<proteinExistence type="inferred from homology"/>
<dbReference type="EC" id="3.6.4.13" evidence="7"/>
<reference evidence="12 13" key="1">
    <citation type="submission" date="2024-10" db="EMBL/GenBank/DDBJ databases">
        <authorList>
            <person name="Kim D."/>
        </authorList>
    </citation>
    <scope>NUCLEOTIDE SEQUENCE [LARGE SCALE GENOMIC DNA]</scope>
    <source>
        <strain evidence="12">BH-2024</strain>
    </source>
</reference>
<dbReference type="SMART" id="SM00487">
    <property type="entry name" value="DEXDc"/>
    <property type="match status" value="1"/>
</dbReference>
<comment type="catalytic activity">
    <reaction evidence="7">
        <text>ATP + H2O = ADP + phosphate + H(+)</text>
        <dbReference type="Rhea" id="RHEA:13065"/>
        <dbReference type="ChEBI" id="CHEBI:15377"/>
        <dbReference type="ChEBI" id="CHEBI:15378"/>
        <dbReference type="ChEBI" id="CHEBI:30616"/>
        <dbReference type="ChEBI" id="CHEBI:43474"/>
        <dbReference type="ChEBI" id="CHEBI:456216"/>
        <dbReference type="EC" id="3.6.4.13"/>
    </reaction>
</comment>
<keyword evidence="2 7" id="KW-0378">Hydrolase</keyword>
<sequence length="631" mass="71016">MAECCSSVSASDNGTAPSSSSSSWAELGLSAATLNALGTMNFPFPTPIQNAVIPIAVKLKKDIIGAAETGSGKTLAFAIPILEHWLTNAITTNAQHSPAKGSLFALIISPTRELAVQIKEVLIALSVQIGPRAPKIVAIVGGMSEQKQQRLLKAKPEMIVATPGRFWALRQTGDEHLADLSELRFLVVDEIDRMLEQGHFEELRHIVQDIHRDKKEQKIRKSIASDETADPSGGIHSPLQTLIFSATLTFTHHIPLRRGKKEAQQTATDPKQKVRRIALSMSMRKGAANLSVIDLTPPQKTPQTLTECRMNCADLLQKDSNLLYLLKRHGGRTLVFANSISAIRRMHSLLKKLALPNTALLHGRMKEKERLKSVDKFKASDDAVLLATDVAARGLDFYGVQNIVHYQCPKTTESYIHRSGRTARASSAGLSVLFVDPLDLHQYLKICRNLNKEEDLELLAVDEPKLMESCRSLVQLATEAEALEHSLKKRKSREQWFERIAREADLVWEEGEEKGRKMGRRTDTDEGPTKEELMRRRKRAVEKALKGKLKRNQQNGEQKERRIKQSAEGRKVKIGKRKVRLEKGLKKWGEEEEVKWKKREERGREEVKRRKKDEKKEEVKSKCGRKGKKHC</sequence>
<evidence type="ECO:0000256" key="4">
    <source>
        <dbReference type="ARBA" id="ARBA00022840"/>
    </source>
</evidence>
<dbReference type="SUPFAM" id="SSF52540">
    <property type="entry name" value="P-loop containing nucleoside triphosphate hydrolases"/>
    <property type="match status" value="1"/>
</dbReference>
<dbReference type="InterPro" id="IPR011545">
    <property type="entry name" value="DEAD/DEAH_box_helicase_dom"/>
</dbReference>
<comment type="function">
    <text evidence="7">RNA helicase.</text>
</comment>
<keyword evidence="4 7" id="KW-0067">ATP-binding</keyword>